<evidence type="ECO:0000256" key="3">
    <source>
        <dbReference type="PROSITE-ProRule" id="PRU00023"/>
    </source>
</evidence>
<dbReference type="InterPro" id="IPR036770">
    <property type="entry name" value="Ankyrin_rpt-contain_sf"/>
</dbReference>
<protein>
    <submittedName>
        <fullName evidence="4">Uncharacterized protein</fullName>
    </submittedName>
</protein>
<dbReference type="PROSITE" id="PS50088">
    <property type="entry name" value="ANK_REPEAT"/>
    <property type="match status" value="2"/>
</dbReference>
<dbReference type="SUPFAM" id="SSF48403">
    <property type="entry name" value="Ankyrin repeat"/>
    <property type="match status" value="1"/>
</dbReference>
<keyword evidence="2 3" id="KW-0040">ANK repeat</keyword>
<dbReference type="AlphaFoldDB" id="A0A7S4INI4"/>
<proteinExistence type="predicted"/>
<name>A0A7S4INI4_9EUKA</name>
<dbReference type="PANTHER" id="PTHR24198:SF193">
    <property type="match status" value="1"/>
</dbReference>
<evidence type="ECO:0000256" key="1">
    <source>
        <dbReference type="ARBA" id="ARBA00022737"/>
    </source>
</evidence>
<organism evidence="4">
    <name type="scientific">Prymnesium polylepis</name>
    <dbReference type="NCBI Taxonomy" id="72548"/>
    <lineage>
        <taxon>Eukaryota</taxon>
        <taxon>Haptista</taxon>
        <taxon>Haptophyta</taxon>
        <taxon>Prymnesiophyceae</taxon>
        <taxon>Prymnesiales</taxon>
        <taxon>Prymnesiaceae</taxon>
        <taxon>Prymnesium</taxon>
    </lineage>
</organism>
<dbReference type="Pfam" id="PF12796">
    <property type="entry name" value="Ank_2"/>
    <property type="match status" value="2"/>
</dbReference>
<dbReference type="PROSITE" id="PS50297">
    <property type="entry name" value="ANK_REP_REGION"/>
    <property type="match status" value="1"/>
</dbReference>
<dbReference type="SMART" id="SM00248">
    <property type="entry name" value="ANK"/>
    <property type="match status" value="3"/>
</dbReference>
<feature type="repeat" description="ANK" evidence="3">
    <location>
        <begin position="114"/>
        <end position="146"/>
    </location>
</feature>
<dbReference type="InterPro" id="IPR002110">
    <property type="entry name" value="Ankyrin_rpt"/>
</dbReference>
<dbReference type="Gene3D" id="1.25.40.20">
    <property type="entry name" value="Ankyrin repeat-containing domain"/>
    <property type="match status" value="1"/>
</dbReference>
<keyword evidence="1" id="KW-0677">Repeat</keyword>
<feature type="repeat" description="ANK" evidence="3">
    <location>
        <begin position="45"/>
        <end position="77"/>
    </location>
</feature>
<evidence type="ECO:0000256" key="2">
    <source>
        <dbReference type="ARBA" id="ARBA00023043"/>
    </source>
</evidence>
<accession>A0A7S4INI4</accession>
<reference evidence="4" key="1">
    <citation type="submission" date="2021-01" db="EMBL/GenBank/DDBJ databases">
        <authorList>
            <person name="Corre E."/>
            <person name="Pelletier E."/>
            <person name="Niang G."/>
            <person name="Scheremetjew M."/>
            <person name="Finn R."/>
            <person name="Kale V."/>
            <person name="Holt S."/>
            <person name="Cochrane G."/>
            <person name="Meng A."/>
            <person name="Brown T."/>
            <person name="Cohen L."/>
        </authorList>
    </citation>
    <scope>NUCLEOTIDE SEQUENCE</scope>
    <source>
        <strain evidence="4">UIO037</strain>
    </source>
</reference>
<sequence length="186" mass="18967">MRTQMGEPVPADAMTLALCKLGDVAAVQAYLKKNPGMLNSKSEKKGLLPLQVAAGFEQPEVVKALLELNANLLALDNYAMTPMHVAASKENIECLTIMLADPKGKEAANTADEDGSTPLHHAAYSGLKANVEALMAAGAVDNGKTAAMEATEKGFDECAAAIAAGAAAAAPAEGGEAAEGEEGEAE</sequence>
<evidence type="ECO:0000313" key="4">
    <source>
        <dbReference type="EMBL" id="CAE2234461.1"/>
    </source>
</evidence>
<dbReference type="EMBL" id="HBKO01025934">
    <property type="protein sequence ID" value="CAE2234461.1"/>
    <property type="molecule type" value="Transcribed_RNA"/>
</dbReference>
<dbReference type="PANTHER" id="PTHR24198">
    <property type="entry name" value="ANKYRIN REPEAT AND PROTEIN KINASE DOMAIN-CONTAINING PROTEIN"/>
    <property type="match status" value="1"/>
</dbReference>
<gene>
    <name evidence="4" type="ORF">CPOL0286_LOCUS11834</name>
</gene>